<evidence type="ECO:0000259" key="3">
    <source>
        <dbReference type="Pfam" id="PF07331"/>
    </source>
</evidence>
<dbReference type="Pfam" id="PF07331">
    <property type="entry name" value="TctB"/>
    <property type="match status" value="1"/>
</dbReference>
<evidence type="ECO:0000256" key="1">
    <source>
        <dbReference type="SAM" id="MobiDB-lite"/>
    </source>
</evidence>
<evidence type="ECO:0000313" key="4">
    <source>
        <dbReference type="EMBL" id="GGL52442.1"/>
    </source>
</evidence>
<organism evidence="5 6">
    <name type="scientific">Modestobacter marinus</name>
    <dbReference type="NCBI Taxonomy" id="477641"/>
    <lineage>
        <taxon>Bacteria</taxon>
        <taxon>Bacillati</taxon>
        <taxon>Actinomycetota</taxon>
        <taxon>Actinomycetes</taxon>
        <taxon>Geodermatophilales</taxon>
        <taxon>Geodermatophilaceae</taxon>
        <taxon>Modestobacter</taxon>
    </lineage>
</organism>
<protein>
    <recommendedName>
        <fullName evidence="3">DUF1468 domain-containing protein</fullName>
    </recommendedName>
</protein>
<name>A0A846LM07_9ACTN</name>
<keyword evidence="7" id="KW-1185">Reference proteome</keyword>
<proteinExistence type="predicted"/>
<feature type="domain" description="DUF1468" evidence="3">
    <location>
        <begin position="41"/>
        <end position="202"/>
    </location>
</feature>
<accession>A0A846LM07</accession>
<gene>
    <name evidence="5" type="ORF">FB380_001598</name>
    <name evidence="4" type="ORF">GCM10011589_05710</name>
</gene>
<feature type="transmembrane region" description="Helical" evidence="2">
    <location>
        <begin position="139"/>
        <end position="167"/>
    </location>
</feature>
<comment type="caution">
    <text evidence="5">The sequence shown here is derived from an EMBL/GenBank/DDBJ whole genome shotgun (WGS) entry which is preliminary data.</text>
</comment>
<reference evidence="4" key="1">
    <citation type="journal article" date="2014" name="Int. J. Syst. Evol. Microbiol.">
        <title>Complete genome of a new Firmicutes species belonging to the dominant human colonic microbiota ('Ruminococcus bicirculans') reveals two chromosomes and a selective capacity to utilize plant glucans.</title>
        <authorList>
            <consortium name="NISC Comparative Sequencing Program"/>
            <person name="Wegmann U."/>
            <person name="Louis P."/>
            <person name="Goesmann A."/>
            <person name="Henrissat B."/>
            <person name="Duncan S.H."/>
            <person name="Flint H.J."/>
        </authorList>
    </citation>
    <scope>NUCLEOTIDE SEQUENCE</scope>
    <source>
        <strain evidence="4">CGMCC 4.5581</strain>
    </source>
</reference>
<evidence type="ECO:0000256" key="2">
    <source>
        <dbReference type="SAM" id="Phobius"/>
    </source>
</evidence>
<feature type="transmembrane region" description="Helical" evidence="2">
    <location>
        <begin position="65"/>
        <end position="83"/>
    </location>
</feature>
<feature type="transmembrane region" description="Helical" evidence="2">
    <location>
        <begin position="179"/>
        <end position="200"/>
    </location>
</feature>
<reference evidence="4" key="4">
    <citation type="submission" date="2024-05" db="EMBL/GenBank/DDBJ databases">
        <authorList>
            <person name="Sun Q."/>
            <person name="Zhou Y."/>
        </authorList>
    </citation>
    <scope>NUCLEOTIDE SEQUENCE</scope>
    <source>
        <strain evidence="4">CGMCC 4.5581</strain>
    </source>
</reference>
<dbReference type="InterPro" id="IPR009936">
    <property type="entry name" value="DUF1468"/>
</dbReference>
<feature type="transmembrane region" description="Helical" evidence="2">
    <location>
        <begin position="33"/>
        <end position="53"/>
    </location>
</feature>
<dbReference type="EMBL" id="JAAMPA010000001">
    <property type="protein sequence ID" value="NIH67152.1"/>
    <property type="molecule type" value="Genomic_DNA"/>
</dbReference>
<feature type="region of interest" description="Disordered" evidence="1">
    <location>
        <begin position="1"/>
        <end position="31"/>
    </location>
</feature>
<sequence>MTAHEDRGGPDVTSSEATVAGTRAPTTEPGDGGLPIADVVITVVLLAVFGWAFLDAADWSFRAALFPRIVTGAGVVFCVVKLVQDLLVLRRGRASAAGPPVPAHESVPAGGTHEDEEAIEADDVEYVFATAGARSWSLALAWVVTFFLLLYVAGLFVTAPVFSLLYLRSAGQRSWKVSIGYAVVVGVLLYLSFEVALGIATPPGLFLD</sequence>
<dbReference type="EMBL" id="BMMI01000001">
    <property type="protein sequence ID" value="GGL52442.1"/>
    <property type="molecule type" value="Genomic_DNA"/>
</dbReference>
<keyword evidence="2" id="KW-0472">Membrane</keyword>
<evidence type="ECO:0000313" key="7">
    <source>
        <dbReference type="Proteomes" id="UP000648663"/>
    </source>
</evidence>
<keyword evidence="2" id="KW-1133">Transmembrane helix</keyword>
<reference evidence="7" key="2">
    <citation type="journal article" date="2019" name="Int. J. Syst. Evol. Microbiol.">
        <title>The Global Catalogue of Microorganisms (GCM) 10K type strain sequencing project: providing services to taxonomists for standard genome sequencing and annotation.</title>
        <authorList>
            <consortium name="The Broad Institute Genomics Platform"/>
            <consortium name="The Broad Institute Genome Sequencing Center for Infectious Disease"/>
            <person name="Wu L."/>
            <person name="Ma J."/>
        </authorList>
    </citation>
    <scope>NUCLEOTIDE SEQUENCE [LARGE SCALE GENOMIC DNA]</scope>
    <source>
        <strain evidence="7">CGMCC 4.5581</strain>
    </source>
</reference>
<dbReference type="Proteomes" id="UP000552836">
    <property type="component" value="Unassembled WGS sequence"/>
</dbReference>
<dbReference type="AlphaFoldDB" id="A0A846LM07"/>
<evidence type="ECO:0000313" key="6">
    <source>
        <dbReference type="Proteomes" id="UP000552836"/>
    </source>
</evidence>
<reference evidence="5 6" key="3">
    <citation type="submission" date="2020-02" db="EMBL/GenBank/DDBJ databases">
        <title>Sequencing the genomes of 1000 actinobacteria strains.</title>
        <authorList>
            <person name="Klenk H.-P."/>
        </authorList>
    </citation>
    <scope>NUCLEOTIDE SEQUENCE [LARGE SCALE GENOMIC DNA]</scope>
    <source>
        <strain evidence="5 6">DSM 45201</strain>
    </source>
</reference>
<dbReference type="Proteomes" id="UP000648663">
    <property type="component" value="Unassembled WGS sequence"/>
</dbReference>
<keyword evidence="2" id="KW-0812">Transmembrane</keyword>
<evidence type="ECO:0000313" key="5">
    <source>
        <dbReference type="EMBL" id="NIH67152.1"/>
    </source>
</evidence>
<dbReference type="RefSeq" id="WP_166754622.1">
    <property type="nucleotide sequence ID" value="NZ_BAABJU010000001.1"/>
</dbReference>